<dbReference type="InterPro" id="IPR013324">
    <property type="entry name" value="RNA_pol_sigma_r3/r4-like"/>
</dbReference>
<dbReference type="Gene3D" id="1.10.10.10">
    <property type="entry name" value="Winged helix-like DNA-binding domain superfamily/Winged helix DNA-binding domain"/>
    <property type="match status" value="2"/>
</dbReference>
<organism evidence="8 9">
    <name type="scientific">Streptomyces halobius</name>
    <dbReference type="NCBI Taxonomy" id="2879846"/>
    <lineage>
        <taxon>Bacteria</taxon>
        <taxon>Bacillati</taxon>
        <taxon>Actinomycetota</taxon>
        <taxon>Actinomycetes</taxon>
        <taxon>Kitasatosporales</taxon>
        <taxon>Streptomycetaceae</taxon>
        <taxon>Streptomyces</taxon>
    </lineage>
</organism>
<dbReference type="InterPro" id="IPR007627">
    <property type="entry name" value="RNA_pol_sigma70_r2"/>
</dbReference>
<feature type="region of interest" description="Disordered" evidence="5">
    <location>
        <begin position="1"/>
        <end position="37"/>
    </location>
</feature>
<dbReference type="RefSeq" id="WP_248861302.1">
    <property type="nucleotide sequence ID" value="NZ_CP086322.1"/>
</dbReference>
<evidence type="ECO:0000313" key="9">
    <source>
        <dbReference type="Proteomes" id="UP000830115"/>
    </source>
</evidence>
<gene>
    <name evidence="8" type="ORF">K9S39_00380</name>
</gene>
<evidence type="ECO:0000259" key="7">
    <source>
        <dbReference type="Pfam" id="PF04545"/>
    </source>
</evidence>
<dbReference type="InterPro" id="IPR007630">
    <property type="entry name" value="RNA_pol_sigma70_r4"/>
</dbReference>
<proteinExistence type="predicted"/>
<dbReference type="InterPro" id="IPR000943">
    <property type="entry name" value="RNA_pol_sigma70"/>
</dbReference>
<dbReference type="Pfam" id="PF04545">
    <property type="entry name" value="Sigma70_r4"/>
    <property type="match status" value="1"/>
</dbReference>
<dbReference type="SUPFAM" id="SSF88659">
    <property type="entry name" value="Sigma3 and sigma4 domains of RNA polymerase sigma factors"/>
    <property type="match status" value="2"/>
</dbReference>
<evidence type="ECO:0000256" key="4">
    <source>
        <dbReference type="ARBA" id="ARBA00023163"/>
    </source>
</evidence>
<dbReference type="NCBIfam" id="TIGR02937">
    <property type="entry name" value="sigma70-ECF"/>
    <property type="match status" value="1"/>
</dbReference>
<dbReference type="InterPro" id="IPR014284">
    <property type="entry name" value="RNA_pol_sigma-70_dom"/>
</dbReference>
<evidence type="ECO:0000256" key="5">
    <source>
        <dbReference type="SAM" id="MobiDB-lite"/>
    </source>
</evidence>
<dbReference type="InterPro" id="IPR036388">
    <property type="entry name" value="WH-like_DNA-bd_sf"/>
</dbReference>
<sequence length="282" mass="31380">MRTDNSSSKAPLRSSKEPLCSGSRRKPAHRRHEDTPDTASAFRRLAYLPEGPERAAVREEIIRAWMPVAERATHRFRHRGESGEDLLQVAALGLVKAVDHYEPERGCAFVSFAIPTIVGELKRHLRDHLWSLHVPRRFQELHSKAYLATVELDQAHPGASPTPREIAEHTGLTESEAATGVLAHDAYRAASLDAPIHGVDASSLADTLGDDDHALDLVVDRESLKPLLADLSERQQRILYLRFFRDFTQAQIADRIGVSQMQVSRLLRSTCAQLREGLLAGA</sequence>
<evidence type="ECO:0000256" key="1">
    <source>
        <dbReference type="ARBA" id="ARBA00023015"/>
    </source>
</evidence>
<keyword evidence="4" id="KW-0804">Transcription</keyword>
<name>A0ABY4LZA8_9ACTN</name>
<accession>A0ABY4LZA8</accession>
<dbReference type="SUPFAM" id="SSF88946">
    <property type="entry name" value="Sigma2 domain of RNA polymerase sigma factors"/>
    <property type="match status" value="1"/>
</dbReference>
<evidence type="ECO:0000313" key="8">
    <source>
        <dbReference type="EMBL" id="UQA90562.1"/>
    </source>
</evidence>
<dbReference type="Gene3D" id="1.20.120.1810">
    <property type="match status" value="1"/>
</dbReference>
<dbReference type="PANTHER" id="PTHR30385:SF4">
    <property type="entry name" value="RNA POLYMERASE SIGMA-E FACTOR"/>
    <property type="match status" value="1"/>
</dbReference>
<dbReference type="Pfam" id="PF04542">
    <property type="entry name" value="Sigma70_r2"/>
    <property type="match status" value="1"/>
</dbReference>
<evidence type="ECO:0000256" key="2">
    <source>
        <dbReference type="ARBA" id="ARBA00023082"/>
    </source>
</evidence>
<dbReference type="Proteomes" id="UP000830115">
    <property type="component" value="Chromosome"/>
</dbReference>
<dbReference type="InterPro" id="IPR014322">
    <property type="entry name" value="RNA_pol_sigma-B/F/G"/>
</dbReference>
<feature type="domain" description="RNA polymerase sigma-70 region 4" evidence="7">
    <location>
        <begin position="227"/>
        <end position="276"/>
    </location>
</feature>
<keyword evidence="3" id="KW-0238">DNA-binding</keyword>
<keyword evidence="1" id="KW-0805">Transcription regulation</keyword>
<dbReference type="EMBL" id="CP086322">
    <property type="protein sequence ID" value="UQA90562.1"/>
    <property type="molecule type" value="Genomic_DNA"/>
</dbReference>
<dbReference type="CDD" id="cd06171">
    <property type="entry name" value="Sigma70_r4"/>
    <property type="match status" value="1"/>
</dbReference>
<keyword evidence="9" id="KW-1185">Reference proteome</keyword>
<dbReference type="PANTHER" id="PTHR30385">
    <property type="entry name" value="SIGMA FACTOR F FLAGELLAR"/>
    <property type="match status" value="1"/>
</dbReference>
<dbReference type="PRINTS" id="PR00046">
    <property type="entry name" value="SIGMA70FCT"/>
</dbReference>
<evidence type="ECO:0000259" key="6">
    <source>
        <dbReference type="Pfam" id="PF04542"/>
    </source>
</evidence>
<protein>
    <submittedName>
        <fullName evidence="8">SigB/SigF/SigG family RNA polymerase sigma factor</fullName>
    </submittedName>
</protein>
<evidence type="ECO:0000256" key="3">
    <source>
        <dbReference type="ARBA" id="ARBA00023125"/>
    </source>
</evidence>
<reference evidence="8" key="1">
    <citation type="submission" date="2021-10" db="EMBL/GenBank/DDBJ databases">
        <title>Streptomyces nigrumlapis sp.nov.,an antimicrobial producing actinobacterium isolated from Black Gobi rocks.</title>
        <authorList>
            <person name="Wen Y."/>
            <person name="Zhang W."/>
            <person name="Liu X.G."/>
        </authorList>
    </citation>
    <scope>NUCLEOTIDE SEQUENCE</scope>
    <source>
        <strain evidence="8">ST13-2-2</strain>
    </source>
</reference>
<keyword evidence="2" id="KW-0731">Sigma factor</keyword>
<feature type="domain" description="RNA polymerase sigma-70 region 2" evidence="6">
    <location>
        <begin position="62"/>
        <end position="128"/>
    </location>
</feature>
<dbReference type="InterPro" id="IPR013325">
    <property type="entry name" value="RNA_pol_sigma_r2"/>
</dbReference>
<dbReference type="NCBIfam" id="TIGR02980">
    <property type="entry name" value="SigBFG"/>
    <property type="match status" value="1"/>
</dbReference>